<keyword evidence="3" id="KW-1185">Reference proteome</keyword>
<feature type="compositionally biased region" description="Polar residues" evidence="1">
    <location>
        <begin position="62"/>
        <end position="72"/>
    </location>
</feature>
<evidence type="ECO:0000313" key="2">
    <source>
        <dbReference type="EMBL" id="KAF9468120.1"/>
    </source>
</evidence>
<accession>A0A9P5YGA8</accession>
<feature type="compositionally biased region" description="Polar residues" evidence="1">
    <location>
        <begin position="39"/>
        <end position="50"/>
    </location>
</feature>
<feature type="region of interest" description="Disordered" evidence="1">
    <location>
        <begin position="255"/>
        <end position="306"/>
    </location>
</feature>
<reference evidence="2" key="1">
    <citation type="submission" date="2020-11" db="EMBL/GenBank/DDBJ databases">
        <authorList>
            <consortium name="DOE Joint Genome Institute"/>
            <person name="Ahrendt S."/>
            <person name="Riley R."/>
            <person name="Andreopoulos W."/>
            <person name="Labutti K."/>
            <person name="Pangilinan J."/>
            <person name="Ruiz-Duenas F.J."/>
            <person name="Barrasa J.M."/>
            <person name="Sanchez-Garcia M."/>
            <person name="Camarero S."/>
            <person name="Miyauchi S."/>
            <person name="Serrano A."/>
            <person name="Linde D."/>
            <person name="Babiker R."/>
            <person name="Drula E."/>
            <person name="Ayuso-Fernandez I."/>
            <person name="Pacheco R."/>
            <person name="Padilla G."/>
            <person name="Ferreira P."/>
            <person name="Barriuso J."/>
            <person name="Kellner H."/>
            <person name="Castanera R."/>
            <person name="Alfaro M."/>
            <person name="Ramirez L."/>
            <person name="Pisabarro A.G."/>
            <person name="Kuo A."/>
            <person name="Tritt A."/>
            <person name="Lipzen A."/>
            <person name="He G."/>
            <person name="Yan M."/>
            <person name="Ng V."/>
            <person name="Cullen D."/>
            <person name="Martin F."/>
            <person name="Rosso M.-N."/>
            <person name="Henrissat B."/>
            <person name="Hibbett D."/>
            <person name="Martinez A.T."/>
            <person name="Grigoriev I.V."/>
        </authorList>
    </citation>
    <scope>NUCLEOTIDE SEQUENCE</scope>
    <source>
        <strain evidence="2">CBS 247.69</strain>
    </source>
</reference>
<dbReference type="Proteomes" id="UP000807353">
    <property type="component" value="Unassembled WGS sequence"/>
</dbReference>
<evidence type="ECO:0000313" key="3">
    <source>
        <dbReference type="Proteomes" id="UP000807353"/>
    </source>
</evidence>
<feature type="region of interest" description="Disordered" evidence="1">
    <location>
        <begin position="176"/>
        <end position="226"/>
    </location>
</feature>
<feature type="compositionally biased region" description="Low complexity" evidence="1">
    <location>
        <begin position="207"/>
        <end position="226"/>
    </location>
</feature>
<dbReference type="EMBL" id="MU150234">
    <property type="protein sequence ID" value="KAF9468120.1"/>
    <property type="molecule type" value="Genomic_DNA"/>
</dbReference>
<gene>
    <name evidence="2" type="ORF">BDZ94DRAFT_1247240</name>
</gene>
<proteinExistence type="predicted"/>
<evidence type="ECO:0000256" key="1">
    <source>
        <dbReference type="SAM" id="MobiDB-lite"/>
    </source>
</evidence>
<dbReference type="AlphaFoldDB" id="A0A9P5YGA8"/>
<sequence length="306" mass="32700">MTADETQVKDLENETYAEAAHVKASGFMVLVSDAEANAQEDTPPTTSLTLVDNLPDHPKSPWTPSYSVTMQGPDTPGDEELDNIEPLPQRALDINTTKNVDDVELKNEAIAPEPERVSSANSPLTTTAESKLPPAMALERELQELQATIHSDRDATSVANVAIVDAAAQEYFPSVETTEQKSKLSKLSVSRLAPVDEVEGTDAGPITSETVSSPSSRSRLESTTSSRFFPGGWFSTASKVADEGRTSLEIAQGEFTPSKIISPVPLAGDVSDTPDDASATSVATGHATDSDDDDDEPEPKRRWCVV</sequence>
<organism evidence="2 3">
    <name type="scientific">Collybia nuda</name>
    <dbReference type="NCBI Taxonomy" id="64659"/>
    <lineage>
        <taxon>Eukaryota</taxon>
        <taxon>Fungi</taxon>
        <taxon>Dikarya</taxon>
        <taxon>Basidiomycota</taxon>
        <taxon>Agaricomycotina</taxon>
        <taxon>Agaricomycetes</taxon>
        <taxon>Agaricomycetidae</taxon>
        <taxon>Agaricales</taxon>
        <taxon>Tricholomatineae</taxon>
        <taxon>Clitocybaceae</taxon>
        <taxon>Collybia</taxon>
    </lineage>
</organism>
<feature type="non-terminal residue" evidence="2">
    <location>
        <position position="306"/>
    </location>
</feature>
<name>A0A9P5YGA8_9AGAR</name>
<dbReference type="OrthoDB" id="2804751at2759"/>
<comment type="caution">
    <text evidence="2">The sequence shown here is derived from an EMBL/GenBank/DDBJ whole genome shotgun (WGS) entry which is preliminary data.</text>
</comment>
<feature type="region of interest" description="Disordered" evidence="1">
    <location>
        <begin position="36"/>
        <end position="83"/>
    </location>
</feature>
<protein>
    <submittedName>
        <fullName evidence="2">Uncharacterized protein</fullName>
    </submittedName>
</protein>